<sequence length="85" mass="9858">MTGTVRTGYAHAICPRHPKWVTPALRRGWRGDKQRLSVWDILEIRGRDEFVGGIFRDFCETAIEGLKLTVMRSADEWIRKAENDN</sequence>
<evidence type="ECO:0000313" key="2">
    <source>
        <dbReference type="Proteomes" id="UP000886998"/>
    </source>
</evidence>
<comment type="caution">
    <text evidence="1">The sequence shown here is derived from an EMBL/GenBank/DDBJ whole genome shotgun (WGS) entry which is preliminary data.</text>
</comment>
<name>A0A8X6IC72_9ARAC</name>
<gene>
    <name evidence="1" type="ORF">TNIN_371811</name>
</gene>
<accession>A0A8X6IC72</accession>
<dbReference type="Proteomes" id="UP000886998">
    <property type="component" value="Unassembled WGS sequence"/>
</dbReference>
<protein>
    <submittedName>
        <fullName evidence="1">Uncharacterized protein</fullName>
    </submittedName>
</protein>
<organism evidence="1 2">
    <name type="scientific">Trichonephila inaurata madagascariensis</name>
    <dbReference type="NCBI Taxonomy" id="2747483"/>
    <lineage>
        <taxon>Eukaryota</taxon>
        <taxon>Metazoa</taxon>
        <taxon>Ecdysozoa</taxon>
        <taxon>Arthropoda</taxon>
        <taxon>Chelicerata</taxon>
        <taxon>Arachnida</taxon>
        <taxon>Araneae</taxon>
        <taxon>Araneomorphae</taxon>
        <taxon>Entelegynae</taxon>
        <taxon>Araneoidea</taxon>
        <taxon>Nephilidae</taxon>
        <taxon>Trichonephila</taxon>
        <taxon>Trichonephila inaurata</taxon>
    </lineage>
</organism>
<evidence type="ECO:0000313" key="1">
    <source>
        <dbReference type="EMBL" id="GFS40031.1"/>
    </source>
</evidence>
<reference evidence="1" key="1">
    <citation type="submission" date="2020-08" db="EMBL/GenBank/DDBJ databases">
        <title>Multicomponent nature underlies the extraordinary mechanical properties of spider dragline silk.</title>
        <authorList>
            <person name="Kono N."/>
            <person name="Nakamura H."/>
            <person name="Mori M."/>
            <person name="Yoshida Y."/>
            <person name="Ohtoshi R."/>
            <person name="Malay A.D."/>
            <person name="Moran D.A.P."/>
            <person name="Tomita M."/>
            <person name="Numata K."/>
            <person name="Arakawa K."/>
        </authorList>
    </citation>
    <scope>NUCLEOTIDE SEQUENCE</scope>
</reference>
<dbReference type="AlphaFoldDB" id="A0A8X6IC72"/>
<keyword evidence="2" id="KW-1185">Reference proteome</keyword>
<dbReference type="EMBL" id="BMAV01025255">
    <property type="protein sequence ID" value="GFS40031.1"/>
    <property type="molecule type" value="Genomic_DNA"/>
</dbReference>
<proteinExistence type="predicted"/>